<evidence type="ECO:0000313" key="1">
    <source>
        <dbReference type="EMBL" id="SLK08446.1"/>
    </source>
</evidence>
<protein>
    <submittedName>
        <fullName evidence="1">Uncharacterized protein</fullName>
    </submittedName>
</protein>
<reference evidence="2" key="1">
    <citation type="submission" date="2017-02" db="EMBL/GenBank/DDBJ databases">
        <authorList>
            <person name="Varghese N."/>
            <person name="Submissions S."/>
        </authorList>
    </citation>
    <scope>NUCLEOTIDE SEQUENCE [LARGE SCALE GENOMIC DNA]</scope>
    <source>
        <strain evidence="2">SM117</strain>
    </source>
</reference>
<gene>
    <name evidence="1" type="ORF">SAMN06295987_10832</name>
</gene>
<organism evidence="1 2">
    <name type="scientific">Novosphingobium mathurense</name>
    <dbReference type="NCBI Taxonomy" id="428990"/>
    <lineage>
        <taxon>Bacteria</taxon>
        <taxon>Pseudomonadati</taxon>
        <taxon>Pseudomonadota</taxon>
        <taxon>Alphaproteobacteria</taxon>
        <taxon>Sphingomonadales</taxon>
        <taxon>Sphingomonadaceae</taxon>
        <taxon>Novosphingobium</taxon>
    </lineage>
</organism>
<dbReference type="EMBL" id="FVZE01000008">
    <property type="protein sequence ID" value="SLK08446.1"/>
    <property type="molecule type" value="Genomic_DNA"/>
</dbReference>
<dbReference type="AlphaFoldDB" id="A0A1U6IKC1"/>
<dbReference type="RefSeq" id="WP_231634829.1">
    <property type="nucleotide sequence ID" value="NZ_FVZE01000008.1"/>
</dbReference>
<keyword evidence="2" id="KW-1185">Reference proteome</keyword>
<evidence type="ECO:0000313" key="2">
    <source>
        <dbReference type="Proteomes" id="UP000190989"/>
    </source>
</evidence>
<sequence>MARSLRVLTDGGERLPKPATSLDIAAELGKLLVMLREVCPPNADVSFDFDGQLHVRIDVRQVEEVRLIQSLLPSVGAGLFDNISHGRTPHRPFYHRISAVVIH</sequence>
<dbReference type="Proteomes" id="UP000190989">
    <property type="component" value="Unassembled WGS sequence"/>
</dbReference>
<accession>A0A1U6IKC1</accession>
<name>A0A1U6IKC1_9SPHN</name>
<proteinExistence type="predicted"/>